<dbReference type="PROSITE" id="PS52015">
    <property type="entry name" value="TONB_CTD"/>
    <property type="match status" value="1"/>
</dbReference>
<evidence type="ECO:0000256" key="2">
    <source>
        <dbReference type="ARBA" id="ARBA00022692"/>
    </source>
</evidence>
<feature type="transmembrane region" description="Helical" evidence="6">
    <location>
        <begin position="12"/>
        <end position="35"/>
    </location>
</feature>
<evidence type="ECO:0000256" key="5">
    <source>
        <dbReference type="SAM" id="MobiDB-lite"/>
    </source>
</evidence>
<dbReference type="AlphaFoldDB" id="A0A0F6YHH5"/>
<evidence type="ECO:0000256" key="4">
    <source>
        <dbReference type="ARBA" id="ARBA00023136"/>
    </source>
</evidence>
<dbReference type="Proteomes" id="UP000034883">
    <property type="component" value="Chromosome"/>
</dbReference>
<dbReference type="OrthoDB" id="9810145at2"/>
<dbReference type="KEGG" id="samy:DB32_002812"/>
<dbReference type="NCBIfam" id="TIGR01352">
    <property type="entry name" value="tonB_Cterm"/>
    <property type="match status" value="1"/>
</dbReference>
<dbReference type="GO" id="GO:0030288">
    <property type="term" value="C:outer membrane-bounded periplasmic space"/>
    <property type="evidence" value="ECO:0007669"/>
    <property type="project" value="InterPro"/>
</dbReference>
<dbReference type="GO" id="GO:0055085">
    <property type="term" value="P:transmembrane transport"/>
    <property type="evidence" value="ECO:0007669"/>
    <property type="project" value="InterPro"/>
</dbReference>
<keyword evidence="9" id="KW-1185">Reference proteome</keyword>
<keyword evidence="3 6" id="KW-1133">Transmembrane helix</keyword>
<feature type="domain" description="TonB C-terminal" evidence="7">
    <location>
        <begin position="185"/>
        <end position="278"/>
    </location>
</feature>
<keyword evidence="4 6" id="KW-0472">Membrane</keyword>
<dbReference type="InterPro" id="IPR003538">
    <property type="entry name" value="TonB"/>
</dbReference>
<evidence type="ECO:0000256" key="6">
    <source>
        <dbReference type="SAM" id="Phobius"/>
    </source>
</evidence>
<evidence type="ECO:0000256" key="3">
    <source>
        <dbReference type="ARBA" id="ARBA00022989"/>
    </source>
</evidence>
<feature type="compositionally biased region" description="Pro residues" evidence="5">
    <location>
        <begin position="92"/>
        <end position="109"/>
    </location>
</feature>
<dbReference type="GO" id="GO:0016020">
    <property type="term" value="C:membrane"/>
    <property type="evidence" value="ECO:0007669"/>
    <property type="project" value="UniProtKB-SubCell"/>
</dbReference>
<evidence type="ECO:0000259" key="7">
    <source>
        <dbReference type="PROSITE" id="PS52015"/>
    </source>
</evidence>
<dbReference type="GO" id="GO:0031992">
    <property type="term" value="F:energy transducer activity"/>
    <property type="evidence" value="ECO:0007669"/>
    <property type="project" value="InterPro"/>
</dbReference>
<dbReference type="PRINTS" id="PR01374">
    <property type="entry name" value="TONBPROTEIN"/>
</dbReference>
<dbReference type="GO" id="GO:0015891">
    <property type="term" value="P:siderophore transport"/>
    <property type="evidence" value="ECO:0007669"/>
    <property type="project" value="InterPro"/>
</dbReference>
<evidence type="ECO:0000313" key="8">
    <source>
        <dbReference type="EMBL" id="AKF05663.1"/>
    </source>
</evidence>
<feature type="compositionally biased region" description="Gly residues" evidence="5">
    <location>
        <begin position="158"/>
        <end position="167"/>
    </location>
</feature>
<dbReference type="RefSeq" id="WP_053232911.1">
    <property type="nucleotide sequence ID" value="NZ_CP011125.1"/>
</dbReference>
<evidence type="ECO:0000313" key="9">
    <source>
        <dbReference type="Proteomes" id="UP000034883"/>
    </source>
</evidence>
<dbReference type="EMBL" id="CP011125">
    <property type="protein sequence ID" value="AKF05663.1"/>
    <property type="molecule type" value="Genomic_DNA"/>
</dbReference>
<feature type="compositionally biased region" description="Acidic residues" evidence="5">
    <location>
        <begin position="59"/>
        <end position="69"/>
    </location>
</feature>
<feature type="region of interest" description="Disordered" evidence="5">
    <location>
        <begin position="54"/>
        <end position="110"/>
    </location>
</feature>
<dbReference type="Pfam" id="PF03544">
    <property type="entry name" value="TonB_C"/>
    <property type="match status" value="1"/>
</dbReference>
<feature type="region of interest" description="Disordered" evidence="5">
    <location>
        <begin position="153"/>
        <end position="172"/>
    </location>
</feature>
<evidence type="ECO:0000256" key="1">
    <source>
        <dbReference type="ARBA" id="ARBA00004167"/>
    </source>
</evidence>
<keyword evidence="2 6" id="KW-0812">Transmembrane</keyword>
<protein>
    <submittedName>
        <fullName evidence="8">Ferric siderophore transport system, periplasmic binding protein TonB</fullName>
    </submittedName>
</protein>
<dbReference type="Gene3D" id="3.30.1150.10">
    <property type="match status" value="1"/>
</dbReference>
<organism evidence="8 9">
    <name type="scientific">Sandaracinus amylolyticus</name>
    <dbReference type="NCBI Taxonomy" id="927083"/>
    <lineage>
        <taxon>Bacteria</taxon>
        <taxon>Pseudomonadati</taxon>
        <taxon>Myxococcota</taxon>
        <taxon>Polyangia</taxon>
        <taxon>Polyangiales</taxon>
        <taxon>Sandaracinaceae</taxon>
        <taxon>Sandaracinus</taxon>
    </lineage>
</organism>
<sequence>MGDGAAGLARVFGMLVLSTGAHVAVAFVLIALPLARELIPNEPQMIEIVAIDEPLPPEPEPEPVVEEPEPPPPEPEAVRPEPRRVERTEPRPSTPEPQPEPPSAEPPPVEEAIADFTGETLTNEGGETFAMPVGNGAPMDGPIGQPGAVVTGRRREGGSGGAIGGSGTAAPEGPRVVALADLSRRPSPQGDMNAVLQRNYPPRARQLGIEGRVVIGFRIMPDGSVQRFRTRSETPPSQGFGEACRRTVQQLRWDPPLAQDGAAVATDASFECEFAVGL</sequence>
<dbReference type="InterPro" id="IPR037682">
    <property type="entry name" value="TonB_C"/>
</dbReference>
<reference evidence="8 9" key="1">
    <citation type="submission" date="2015-03" db="EMBL/GenBank/DDBJ databases">
        <title>Genome assembly of Sandaracinus amylolyticus DSM 53668.</title>
        <authorList>
            <person name="Sharma G."/>
            <person name="Subramanian S."/>
        </authorList>
    </citation>
    <scope>NUCLEOTIDE SEQUENCE [LARGE SCALE GENOMIC DNA]</scope>
    <source>
        <strain evidence="8 9">DSM 53668</strain>
    </source>
</reference>
<comment type="subcellular location">
    <subcellularLocation>
        <location evidence="1">Membrane</location>
        <topology evidence="1">Single-pass membrane protein</topology>
    </subcellularLocation>
</comment>
<dbReference type="InterPro" id="IPR006260">
    <property type="entry name" value="TonB/TolA_C"/>
</dbReference>
<feature type="compositionally biased region" description="Basic and acidic residues" evidence="5">
    <location>
        <begin position="76"/>
        <end position="90"/>
    </location>
</feature>
<dbReference type="STRING" id="927083.DB32_002812"/>
<dbReference type="SUPFAM" id="SSF74653">
    <property type="entry name" value="TolA/TonB C-terminal domain"/>
    <property type="match status" value="1"/>
</dbReference>
<accession>A0A0F6YHH5</accession>
<name>A0A0F6YHH5_9BACT</name>
<gene>
    <name evidence="8" type="ORF">DB32_002812</name>
</gene>
<proteinExistence type="predicted"/>